<dbReference type="PANTHER" id="PTHR45947">
    <property type="entry name" value="SULFOQUINOVOSYL TRANSFERASE SQD2"/>
    <property type="match status" value="1"/>
</dbReference>
<dbReference type="Gene3D" id="3.40.50.2000">
    <property type="entry name" value="Glycogen Phosphorylase B"/>
    <property type="match status" value="2"/>
</dbReference>
<dbReference type="EC" id="2.4.1.283" evidence="5"/>
<dbReference type="InterPro" id="IPR001296">
    <property type="entry name" value="Glyco_trans_1"/>
</dbReference>
<dbReference type="GO" id="GO:0102319">
    <property type="term" value="F:2-deoxystreptamine N-acetyl-D-glucosaminyltransferase activity"/>
    <property type="evidence" value="ECO:0007669"/>
    <property type="project" value="UniProtKB-EC"/>
</dbReference>
<dbReference type="InterPro" id="IPR028098">
    <property type="entry name" value="Glyco_trans_4-like_N"/>
</dbReference>
<reference evidence="5 6" key="1">
    <citation type="submission" date="2014-03" db="EMBL/GenBank/DDBJ databases">
        <title>Genomics of Bifidobacteria.</title>
        <authorList>
            <person name="Ventura M."/>
            <person name="Milani C."/>
            <person name="Lugli G.A."/>
        </authorList>
    </citation>
    <scope>NUCLEOTIDE SEQUENCE [LARGE SCALE GENOMIC DNA]</scope>
    <source>
        <strain evidence="5 6">LMG 21814</strain>
    </source>
</reference>
<dbReference type="Proteomes" id="UP000029024">
    <property type="component" value="Unassembled WGS sequence"/>
</dbReference>
<evidence type="ECO:0000313" key="6">
    <source>
        <dbReference type="Proteomes" id="UP000029024"/>
    </source>
</evidence>
<evidence type="ECO:0000259" key="4">
    <source>
        <dbReference type="Pfam" id="PF13439"/>
    </source>
</evidence>
<dbReference type="EC" id="2.4.1.284" evidence="5"/>
<accession>A0A087BM28</accession>
<dbReference type="InterPro" id="IPR050194">
    <property type="entry name" value="Glycosyltransferase_grp1"/>
</dbReference>
<dbReference type="RefSeq" id="WP_231938209.1">
    <property type="nucleotide sequence ID" value="NZ_JGZA01000005.1"/>
</dbReference>
<dbReference type="Pfam" id="PF13439">
    <property type="entry name" value="Glyco_transf_4"/>
    <property type="match status" value="1"/>
</dbReference>
<organism evidence="5 6">
    <name type="scientific">Bifidobacterium longum subsp. suis</name>
    <dbReference type="NCBI Taxonomy" id="1695"/>
    <lineage>
        <taxon>Bacteria</taxon>
        <taxon>Bacillati</taxon>
        <taxon>Actinomycetota</taxon>
        <taxon>Actinomycetes</taxon>
        <taxon>Bifidobacteriales</taxon>
        <taxon>Bifidobacteriaceae</taxon>
        <taxon>Bifidobacterium</taxon>
    </lineage>
</organism>
<name>A0A087BM28_BIFLN</name>
<comment type="caution">
    <text evidence="5">The sequence shown here is derived from an EMBL/GenBank/DDBJ whole genome shotgun (WGS) entry which is preliminary data.</text>
</comment>
<feature type="domain" description="Glycosyltransferase subfamily 4-like N-terminal" evidence="4">
    <location>
        <begin position="17"/>
        <end position="181"/>
    </location>
</feature>
<evidence type="ECO:0000313" key="5">
    <source>
        <dbReference type="EMBL" id="KFI72078.1"/>
    </source>
</evidence>
<keyword evidence="2 5" id="KW-0808">Transferase</keyword>
<dbReference type="Pfam" id="PF00534">
    <property type="entry name" value="Glycos_transf_1"/>
    <property type="match status" value="1"/>
</dbReference>
<evidence type="ECO:0000259" key="3">
    <source>
        <dbReference type="Pfam" id="PF00534"/>
    </source>
</evidence>
<dbReference type="GO" id="GO:1901137">
    <property type="term" value="P:carbohydrate derivative biosynthetic process"/>
    <property type="evidence" value="ECO:0007669"/>
    <property type="project" value="UniProtKB-ARBA"/>
</dbReference>
<dbReference type="GO" id="GO:0102318">
    <property type="term" value="F:2-deoxystreptamine glucosyltransferase activity"/>
    <property type="evidence" value="ECO:0007669"/>
    <property type="project" value="UniProtKB-EC"/>
</dbReference>
<dbReference type="AlphaFoldDB" id="A0A087BM28"/>
<evidence type="ECO:0000256" key="1">
    <source>
        <dbReference type="ARBA" id="ARBA00022676"/>
    </source>
</evidence>
<gene>
    <name evidence="5" type="ORF">BLSS_1599</name>
</gene>
<protein>
    <submittedName>
        <fullName evidence="5">Glycosyl transferase, group 1</fullName>
        <ecNumber evidence="5">2.4.1.283</ecNumber>
        <ecNumber evidence="5">2.4.1.284</ecNumber>
    </submittedName>
</protein>
<dbReference type="PANTHER" id="PTHR45947:SF3">
    <property type="entry name" value="SULFOQUINOVOSYL TRANSFERASE SQD2"/>
    <property type="match status" value="1"/>
</dbReference>
<feature type="domain" description="Glycosyl transferase family 1" evidence="3">
    <location>
        <begin position="194"/>
        <end position="305"/>
    </location>
</feature>
<dbReference type="EMBL" id="JGZA01000005">
    <property type="protein sequence ID" value="KFI72078.1"/>
    <property type="molecule type" value="Genomic_DNA"/>
</dbReference>
<dbReference type="SUPFAM" id="SSF53756">
    <property type="entry name" value="UDP-Glycosyltransferase/glycogen phosphorylase"/>
    <property type="match status" value="1"/>
</dbReference>
<evidence type="ECO:0000256" key="2">
    <source>
        <dbReference type="ARBA" id="ARBA00022679"/>
    </source>
</evidence>
<sequence length="308" mass="34994">MNAPIRVLHVVPALSRVGGVERFVYNMALYHDENRVHYDFLHYGVINDKSMYPQTYDAQLQKMGSKVYTVNYVGADFFRFVSEVGSFFERHGDNYDIVHCHMPNSAFCVLRDARHVGIKHRILHSHLNNSSDQFLHRLRNTPLNAIGKRYATDRLACSEDAGKFLFGSKPFTVIRNGIPIEQFEYNPNTNHDLRAGFDIPMDAPVIGCVGQMVKQKNYPFAVKVFAQFLRRHSNAKLVFIGDGADRAELEQAVHDEGVTSSVLMLGVREDINELYSMLDTFFMPSLYEGLPVSCVEAQAVGLHCVYIH</sequence>
<proteinExistence type="predicted"/>
<keyword evidence="1 5" id="KW-0328">Glycosyltransferase</keyword>